<dbReference type="InterPro" id="IPR003653">
    <property type="entry name" value="Peptidase_C48_C"/>
</dbReference>
<keyword evidence="3" id="KW-0378">Hydrolase</keyword>
<organism evidence="6 7">
    <name type="scientific">Urochloa decumbens</name>
    <dbReference type="NCBI Taxonomy" id="240449"/>
    <lineage>
        <taxon>Eukaryota</taxon>
        <taxon>Viridiplantae</taxon>
        <taxon>Streptophyta</taxon>
        <taxon>Embryophyta</taxon>
        <taxon>Tracheophyta</taxon>
        <taxon>Spermatophyta</taxon>
        <taxon>Magnoliopsida</taxon>
        <taxon>Liliopsida</taxon>
        <taxon>Poales</taxon>
        <taxon>Poaceae</taxon>
        <taxon>PACMAD clade</taxon>
        <taxon>Panicoideae</taxon>
        <taxon>Panicodae</taxon>
        <taxon>Paniceae</taxon>
        <taxon>Melinidinae</taxon>
        <taxon>Urochloa</taxon>
    </lineage>
</organism>
<dbReference type="AlphaFoldDB" id="A0ABC9AM85"/>
<evidence type="ECO:0000313" key="7">
    <source>
        <dbReference type="Proteomes" id="UP001497457"/>
    </source>
</evidence>
<evidence type="ECO:0000259" key="5">
    <source>
        <dbReference type="PROSITE" id="PS50600"/>
    </source>
</evidence>
<dbReference type="PANTHER" id="PTHR34835:SF77">
    <property type="entry name" value="OS08G0365200 PROTEIN"/>
    <property type="match status" value="1"/>
</dbReference>
<dbReference type="GO" id="GO:0008233">
    <property type="term" value="F:peptidase activity"/>
    <property type="evidence" value="ECO:0007669"/>
    <property type="project" value="UniProtKB-KW"/>
</dbReference>
<accession>A0ABC9AM85</accession>
<dbReference type="Pfam" id="PF02902">
    <property type="entry name" value="Peptidase_C48"/>
    <property type="match status" value="1"/>
</dbReference>
<sequence length="864" mass="95764">MRTPARRAAAAAAAGLPPNPSATDAVASNTRGSRAQCASPVVVDPPAGAAPPGPRRAAARIQSNLKNDASGVDVTHTSKDDSEHFKIRFSTKRICELIPLLEEHQKDWISDSCFRALLSVQQVSVPVKLVKWVMQHTNPLLSEFRYKNRVIVFTRDLVCKILGLETGIEPVRLTGDHDDVKDLRDVYKEGARAKISKCIEVLKDTTDRDSFMRAFTLLAIGCVYYPGTGNYIDMSYLHSLVDMSQVGNYDWATHIIGVLMDEVRKYQSFTPERLKSDHQMGSCLIILAIAYMDHLDLPPDRGPHQLNYNLPRICNVSNADFEYVMAADRNRLSLCQPFGKLPFRSFSSTPYAAIPDVHAPIPPVAEVAMPPAGHEEEVDVVSSLDQWLQQQGSSSDQLQQIPVEYQRVAAHFSKLFKEDVIGYASVIYSTIVEHINGLWMNRHAQMLSKMAEWCCRWASGNDGLAGSFTSGGAADGPPPNSGAGVAGPSTGPGTATDLPSSVVVPSEASTSPTAGSGSAVAPPIGAATSTSEGKEGKVSANSSYCDDIPSFDLFKPGELEGEDHAANVDEPLNAPTSVISTPPAAATNPDTTIIDRMRLDTDAKEAYKKYVNTRLLRKPIPDADGKVPEQPPFVQITGFYVSYEDFYQSFKPRGEIINHVMTLFTYQFNLDESDARASDSTIIKKYAFSAILTHKLKIDPAKFIKDSCSRELKRLDKTWKFSKLDLHFFPIVDGEHWVLVCVNLFLNKIFWFNPIKGGTDNFCVQKAKDLITNFSKAAACAEVLKDISEFEWIYPTDYPYQNTIFDCGLYIMLYMESWNGKMMDVKPFEPHMIDNYRILMATSLLLSDRNEISTLEFVQMYCKE</sequence>
<proteinExistence type="inferred from homology"/>
<dbReference type="InterPro" id="IPR038765">
    <property type="entry name" value="Papain-like_cys_pep_sf"/>
</dbReference>
<evidence type="ECO:0000256" key="3">
    <source>
        <dbReference type="ARBA" id="ARBA00022801"/>
    </source>
</evidence>
<name>A0ABC9AM85_9POAL</name>
<protein>
    <recommendedName>
        <fullName evidence="5">Ubiquitin-like protease family profile domain-containing protein</fullName>
    </recommendedName>
</protein>
<comment type="similarity">
    <text evidence="1">Belongs to the peptidase C48 family.</text>
</comment>
<dbReference type="Proteomes" id="UP001497457">
    <property type="component" value="Chromosome 21rd"/>
</dbReference>
<evidence type="ECO:0000256" key="2">
    <source>
        <dbReference type="ARBA" id="ARBA00022670"/>
    </source>
</evidence>
<keyword evidence="2" id="KW-0645">Protease</keyword>
<feature type="region of interest" description="Disordered" evidence="4">
    <location>
        <begin position="468"/>
        <end position="542"/>
    </location>
</feature>
<feature type="region of interest" description="Disordered" evidence="4">
    <location>
        <begin position="1"/>
        <end position="55"/>
    </location>
</feature>
<feature type="compositionally biased region" description="Low complexity" evidence="4">
    <location>
        <begin position="505"/>
        <end position="523"/>
    </location>
</feature>
<feature type="compositionally biased region" description="Low complexity" evidence="4">
    <location>
        <begin position="1"/>
        <end position="14"/>
    </location>
</feature>
<gene>
    <name evidence="6" type="ORF">URODEC1_LOCUS55567</name>
</gene>
<feature type="domain" description="Ubiquitin-like protease family profile" evidence="5">
    <location>
        <begin position="639"/>
        <end position="818"/>
    </location>
</feature>
<evidence type="ECO:0000256" key="4">
    <source>
        <dbReference type="SAM" id="MobiDB-lite"/>
    </source>
</evidence>
<dbReference type="SUPFAM" id="SSF54001">
    <property type="entry name" value="Cysteine proteinases"/>
    <property type="match status" value="1"/>
</dbReference>
<dbReference type="EMBL" id="OZ075131">
    <property type="protein sequence ID" value="CAL4980225.1"/>
    <property type="molecule type" value="Genomic_DNA"/>
</dbReference>
<dbReference type="Gene3D" id="3.40.395.10">
    <property type="entry name" value="Adenoviral Proteinase, Chain A"/>
    <property type="match status" value="1"/>
</dbReference>
<dbReference type="PANTHER" id="PTHR34835">
    <property type="entry name" value="OS07G0283600 PROTEIN-RELATED"/>
    <property type="match status" value="1"/>
</dbReference>
<keyword evidence="7" id="KW-1185">Reference proteome</keyword>
<evidence type="ECO:0000313" key="6">
    <source>
        <dbReference type="EMBL" id="CAL4980225.1"/>
    </source>
</evidence>
<dbReference type="GO" id="GO:0006508">
    <property type="term" value="P:proteolysis"/>
    <property type="evidence" value="ECO:0007669"/>
    <property type="project" value="UniProtKB-KW"/>
</dbReference>
<evidence type="ECO:0000256" key="1">
    <source>
        <dbReference type="ARBA" id="ARBA00005234"/>
    </source>
</evidence>
<reference evidence="6" key="1">
    <citation type="submission" date="2024-10" db="EMBL/GenBank/DDBJ databases">
        <authorList>
            <person name="Ryan C."/>
        </authorList>
    </citation>
    <scope>NUCLEOTIDE SEQUENCE [LARGE SCALE GENOMIC DNA]</scope>
</reference>
<dbReference type="PROSITE" id="PS50600">
    <property type="entry name" value="ULP_PROTEASE"/>
    <property type="match status" value="1"/>
</dbReference>